<evidence type="ECO:0000313" key="3">
    <source>
        <dbReference type="EMBL" id="GMR30062.1"/>
    </source>
</evidence>
<evidence type="ECO:0000259" key="2">
    <source>
        <dbReference type="PROSITE" id="PS50404"/>
    </source>
</evidence>
<keyword evidence="4" id="KW-1185">Reference proteome</keyword>
<sequence length="247" mass="28062">RTLPNLSPWSLKLETWLRMADLPFTNINNEFKKFSTKGQVPFIELNGEQIADSNIIIEKLKEEFGKADMDPTDPMDQALASAFSALAEDHLCWTLFALRSQLGFDYLLSDDGFGRHHGSGLMKSIQHLIARPLISRHMTYRAQGQGMGKHTPDELHAMANKALASISVFLGDKPYFGGERPTTLDATMFGHLAPFVYTWTPEGKLTKSVKETYPNLGKYVERVKEKYWPDWDETCSTMDMNTHKNKE</sequence>
<dbReference type="InterPro" id="IPR026928">
    <property type="entry name" value="FAX/IsoI-like"/>
</dbReference>
<dbReference type="AlphaFoldDB" id="A0AAN5C4T9"/>
<reference evidence="4" key="1">
    <citation type="submission" date="2022-10" db="EMBL/GenBank/DDBJ databases">
        <title>Genome assembly of Pristionchus species.</title>
        <authorList>
            <person name="Yoshida K."/>
            <person name="Sommer R.J."/>
        </authorList>
    </citation>
    <scope>NUCLEOTIDE SEQUENCE [LARGE SCALE GENOMIC DNA]</scope>
    <source>
        <strain evidence="4">RS5460</strain>
    </source>
</reference>
<dbReference type="Pfam" id="PF17171">
    <property type="entry name" value="GST_C_6"/>
    <property type="match status" value="1"/>
</dbReference>
<dbReference type="PANTHER" id="PTHR12289">
    <property type="entry name" value="METAXIN RELATED"/>
    <property type="match status" value="1"/>
</dbReference>
<organism evidence="3 4">
    <name type="scientific">Pristionchus mayeri</name>
    <dbReference type="NCBI Taxonomy" id="1317129"/>
    <lineage>
        <taxon>Eukaryota</taxon>
        <taxon>Metazoa</taxon>
        <taxon>Ecdysozoa</taxon>
        <taxon>Nematoda</taxon>
        <taxon>Chromadorea</taxon>
        <taxon>Rhabditida</taxon>
        <taxon>Rhabditina</taxon>
        <taxon>Diplogasteromorpha</taxon>
        <taxon>Diplogasteroidea</taxon>
        <taxon>Neodiplogasteridae</taxon>
        <taxon>Pristionchus</taxon>
    </lineage>
</organism>
<feature type="domain" description="GST N-terminal" evidence="2">
    <location>
        <begin position="1"/>
        <end position="68"/>
    </location>
</feature>
<dbReference type="CDD" id="cd03193">
    <property type="entry name" value="GST_C_Metaxin"/>
    <property type="match status" value="1"/>
</dbReference>
<proteinExistence type="inferred from homology"/>
<evidence type="ECO:0000313" key="4">
    <source>
        <dbReference type="Proteomes" id="UP001328107"/>
    </source>
</evidence>
<protein>
    <recommendedName>
        <fullName evidence="2">GST N-terminal domain-containing protein</fullName>
    </recommendedName>
</protein>
<dbReference type="SFLD" id="SFLDS00019">
    <property type="entry name" value="Glutathione_Transferase_(cytos"/>
    <property type="match status" value="1"/>
</dbReference>
<dbReference type="Pfam" id="PF17172">
    <property type="entry name" value="GST_N_4"/>
    <property type="match status" value="1"/>
</dbReference>
<dbReference type="GO" id="GO:0005737">
    <property type="term" value="C:cytoplasm"/>
    <property type="evidence" value="ECO:0007669"/>
    <property type="project" value="TreeGrafter"/>
</dbReference>
<evidence type="ECO:0000256" key="1">
    <source>
        <dbReference type="ARBA" id="ARBA00006475"/>
    </source>
</evidence>
<dbReference type="PANTHER" id="PTHR12289:SF72">
    <property type="entry name" value="GST N-TERMINAL DOMAIN-CONTAINING PROTEIN"/>
    <property type="match status" value="1"/>
</dbReference>
<gene>
    <name evidence="3" type="ORF">PMAYCL1PPCAC_00257</name>
</gene>
<dbReference type="Gene3D" id="3.40.30.10">
    <property type="entry name" value="Glutaredoxin"/>
    <property type="match status" value="1"/>
</dbReference>
<dbReference type="SFLD" id="SFLDG01200">
    <property type="entry name" value="SUF1.1"/>
    <property type="match status" value="1"/>
</dbReference>
<dbReference type="InterPro" id="IPR036282">
    <property type="entry name" value="Glutathione-S-Trfase_C_sf"/>
</dbReference>
<comment type="similarity">
    <text evidence="1">Belongs to the FAX family.</text>
</comment>
<feature type="non-terminal residue" evidence="3">
    <location>
        <position position="1"/>
    </location>
</feature>
<dbReference type="Gene3D" id="1.20.1050.10">
    <property type="match status" value="2"/>
</dbReference>
<dbReference type="CDD" id="cd03080">
    <property type="entry name" value="GST_N_Metaxin_like"/>
    <property type="match status" value="1"/>
</dbReference>
<dbReference type="PROSITE" id="PS50404">
    <property type="entry name" value="GST_NTER"/>
    <property type="match status" value="1"/>
</dbReference>
<dbReference type="Proteomes" id="UP001328107">
    <property type="component" value="Unassembled WGS sequence"/>
</dbReference>
<dbReference type="InterPro" id="IPR033468">
    <property type="entry name" value="Metaxin_GST"/>
</dbReference>
<name>A0AAN5C4T9_9BILA</name>
<dbReference type="SFLD" id="SFLDG01180">
    <property type="entry name" value="SUF1"/>
    <property type="match status" value="1"/>
</dbReference>
<accession>A0AAN5C4T9</accession>
<dbReference type="SUPFAM" id="SSF52833">
    <property type="entry name" value="Thioredoxin-like"/>
    <property type="match status" value="1"/>
</dbReference>
<dbReference type="SUPFAM" id="SSF47616">
    <property type="entry name" value="GST C-terminal domain-like"/>
    <property type="match status" value="1"/>
</dbReference>
<dbReference type="InterPro" id="IPR050931">
    <property type="entry name" value="Mito_Protein_Transport_Metaxin"/>
</dbReference>
<dbReference type="EMBL" id="BTRK01000001">
    <property type="protein sequence ID" value="GMR30062.1"/>
    <property type="molecule type" value="Genomic_DNA"/>
</dbReference>
<dbReference type="InterPro" id="IPR036249">
    <property type="entry name" value="Thioredoxin-like_sf"/>
</dbReference>
<dbReference type="InterPro" id="IPR004045">
    <property type="entry name" value="Glutathione_S-Trfase_N"/>
</dbReference>
<dbReference type="InterPro" id="IPR040079">
    <property type="entry name" value="Glutathione_S-Trfase"/>
</dbReference>
<dbReference type="InterPro" id="IPR012336">
    <property type="entry name" value="Thioredoxin-like_fold"/>
</dbReference>
<comment type="caution">
    <text evidence="3">The sequence shown here is derived from an EMBL/GenBank/DDBJ whole genome shotgun (WGS) entry which is preliminary data.</text>
</comment>